<evidence type="ECO:0000256" key="1">
    <source>
        <dbReference type="SAM" id="Phobius"/>
    </source>
</evidence>
<proteinExistence type="predicted"/>
<keyword evidence="1" id="KW-0812">Transmembrane</keyword>
<dbReference type="EMBL" id="BMFS01000002">
    <property type="protein sequence ID" value="GGG93118.1"/>
    <property type="molecule type" value="Genomic_DNA"/>
</dbReference>
<name>A0ABQ1XGZ2_9PROT</name>
<protein>
    <recommendedName>
        <fullName evidence="4">DUF3089 domain-containing protein</fullName>
    </recommendedName>
</protein>
<accession>A0ABQ1XGZ2</accession>
<dbReference type="RefSeq" id="WP_188451049.1">
    <property type="nucleotide sequence ID" value="NZ_BMFS01000002.1"/>
</dbReference>
<dbReference type="Proteomes" id="UP000648722">
    <property type="component" value="Unassembled WGS sequence"/>
</dbReference>
<evidence type="ECO:0000313" key="3">
    <source>
        <dbReference type="Proteomes" id="UP000648722"/>
    </source>
</evidence>
<organism evidence="2 3">
    <name type="scientific">Glycocaulis albus</name>
    <dbReference type="NCBI Taxonomy" id="1382801"/>
    <lineage>
        <taxon>Bacteria</taxon>
        <taxon>Pseudomonadati</taxon>
        <taxon>Pseudomonadota</taxon>
        <taxon>Alphaproteobacteria</taxon>
        <taxon>Maricaulales</taxon>
        <taxon>Maricaulaceae</taxon>
        <taxon>Glycocaulis</taxon>
    </lineage>
</organism>
<evidence type="ECO:0008006" key="4">
    <source>
        <dbReference type="Google" id="ProtNLM"/>
    </source>
</evidence>
<keyword evidence="1" id="KW-1133">Transmembrane helix</keyword>
<keyword evidence="1" id="KW-0472">Membrane</keyword>
<sequence>MPKLRAPARPLTLLLVIAGVGLILLLLAASWLMRDQIYQTLLDPGVPFQTYEPPAAPDYAEADSWAVRPVVAALEEDEPAVFFVHPTLHTGGEHWNAALDRRSHRERLARLYLPNYAGPFAETGAVFAPRYRHAALYAYMNNREDSLQARLLAYDDVRTAFAQFLADIGDERPIILAGAGQGGGHVTGLLLDVISRDEDLIARLVAAYIVEAPVAADLFDGPLQDIPLCSAPEAIRCVITYSAVRSDEPARIEAITERSTLWIDRGRLGQTLGRELACVSPLLWNTSEDYAPARLHRGGAAAEGLELGERPSPLASQTGAQCQNGLLFVDQPRSRTLRRPSRLAEIRRVPPFNLFYADLEADVTRRAAILAETLAEERRWAPELPEAEEIESVPVRPID</sequence>
<evidence type="ECO:0000313" key="2">
    <source>
        <dbReference type="EMBL" id="GGG93118.1"/>
    </source>
</evidence>
<gene>
    <name evidence="2" type="ORF">GCM10007420_05740</name>
</gene>
<reference evidence="3" key="1">
    <citation type="journal article" date="2019" name="Int. J. Syst. Evol. Microbiol.">
        <title>The Global Catalogue of Microorganisms (GCM) 10K type strain sequencing project: providing services to taxonomists for standard genome sequencing and annotation.</title>
        <authorList>
            <consortium name="The Broad Institute Genomics Platform"/>
            <consortium name="The Broad Institute Genome Sequencing Center for Infectious Disease"/>
            <person name="Wu L."/>
            <person name="Ma J."/>
        </authorList>
    </citation>
    <scope>NUCLEOTIDE SEQUENCE [LARGE SCALE GENOMIC DNA]</scope>
    <source>
        <strain evidence="3">CGMCC 1.12766</strain>
    </source>
</reference>
<dbReference type="Pfam" id="PF11288">
    <property type="entry name" value="DUF3089"/>
    <property type="match status" value="1"/>
</dbReference>
<feature type="transmembrane region" description="Helical" evidence="1">
    <location>
        <begin position="12"/>
        <end position="33"/>
    </location>
</feature>
<dbReference type="SUPFAM" id="SSF53474">
    <property type="entry name" value="alpha/beta-Hydrolases"/>
    <property type="match status" value="1"/>
</dbReference>
<dbReference type="Gene3D" id="3.40.50.1820">
    <property type="entry name" value="alpha/beta hydrolase"/>
    <property type="match status" value="1"/>
</dbReference>
<keyword evidence="3" id="KW-1185">Reference proteome</keyword>
<dbReference type="InterPro" id="IPR029058">
    <property type="entry name" value="AB_hydrolase_fold"/>
</dbReference>
<dbReference type="InterPro" id="IPR021440">
    <property type="entry name" value="DUF3089"/>
</dbReference>
<comment type="caution">
    <text evidence="2">The sequence shown here is derived from an EMBL/GenBank/DDBJ whole genome shotgun (WGS) entry which is preliminary data.</text>
</comment>